<name>A0AA36NAR6_9DINO</name>
<keyword evidence="11" id="KW-0966">Cell projection</keyword>
<accession>A0AA36NAR6</accession>
<sequence length="238" mass="27081">MLFKEAVEICCKVYRILKQPQGNALLIGVGGSGRHCQTRLASFIAFYKCFSIEITKQYKHGAFLEDLKKLYELTGVKNQKLTFLFSDTEIVEESFLEDVANMLSSGEVPNLFTGDELQAIRASLEKPAKEAKINQTAEAMYDFFISRVRENLHIVFCLSYIGNNFRDYCRMYPSLVSCTTAIWLLPWPAEALTEVALKFLTEGELEEHLRAPVAEIFGTAHTTVMRFSTRIYQESRSA</sequence>
<reference evidence="13" key="1">
    <citation type="submission" date="2023-08" db="EMBL/GenBank/DDBJ databases">
        <authorList>
            <person name="Chen Y."/>
            <person name="Shah S."/>
            <person name="Dougan E. K."/>
            <person name="Thang M."/>
            <person name="Chan C."/>
        </authorList>
    </citation>
    <scope>NUCLEOTIDE SEQUENCE</scope>
</reference>
<evidence type="ECO:0000256" key="8">
    <source>
        <dbReference type="ARBA" id="ARBA00023069"/>
    </source>
</evidence>
<keyword evidence="10" id="KW-0206">Cytoskeleton</keyword>
<dbReference type="SUPFAM" id="SSF52540">
    <property type="entry name" value="P-loop containing nucleoside triphosphate hydrolases"/>
    <property type="match status" value="1"/>
</dbReference>
<keyword evidence="8" id="KW-0969">Cilium</keyword>
<evidence type="ECO:0000256" key="1">
    <source>
        <dbReference type="ARBA" id="ARBA00004430"/>
    </source>
</evidence>
<dbReference type="Pfam" id="PF12780">
    <property type="entry name" value="AAA_8"/>
    <property type="match status" value="1"/>
</dbReference>
<dbReference type="InterPro" id="IPR027417">
    <property type="entry name" value="P-loop_NTPase"/>
</dbReference>
<organism evidence="13 14">
    <name type="scientific">Effrenium voratum</name>
    <dbReference type="NCBI Taxonomy" id="2562239"/>
    <lineage>
        <taxon>Eukaryota</taxon>
        <taxon>Sar</taxon>
        <taxon>Alveolata</taxon>
        <taxon>Dinophyceae</taxon>
        <taxon>Suessiales</taxon>
        <taxon>Symbiodiniaceae</taxon>
        <taxon>Effrenium</taxon>
    </lineage>
</organism>
<proteinExistence type="predicted"/>
<dbReference type="EMBL" id="CAUJNA010003239">
    <property type="protein sequence ID" value="CAJ1396636.1"/>
    <property type="molecule type" value="Genomic_DNA"/>
</dbReference>
<dbReference type="InterPro" id="IPR026983">
    <property type="entry name" value="DHC"/>
</dbReference>
<evidence type="ECO:0000256" key="4">
    <source>
        <dbReference type="ARBA" id="ARBA00022741"/>
    </source>
</evidence>
<evidence type="ECO:0000313" key="14">
    <source>
        <dbReference type="Proteomes" id="UP001178507"/>
    </source>
</evidence>
<dbReference type="PANTHER" id="PTHR46961:SF8">
    <property type="entry name" value="DYNEIN AXONEMAL HEAVY CHAIN 7"/>
    <property type="match status" value="1"/>
</dbReference>
<keyword evidence="14" id="KW-1185">Reference proteome</keyword>
<evidence type="ECO:0000259" key="12">
    <source>
        <dbReference type="Pfam" id="PF12780"/>
    </source>
</evidence>
<evidence type="ECO:0000256" key="7">
    <source>
        <dbReference type="ARBA" id="ARBA00023054"/>
    </source>
</evidence>
<keyword evidence="7" id="KW-0175">Coiled coil</keyword>
<protein>
    <recommendedName>
        <fullName evidence="12">Dynein heavy chain AAA module D4 domain-containing protein</fullName>
    </recommendedName>
</protein>
<keyword evidence="3" id="KW-0493">Microtubule</keyword>
<gene>
    <name evidence="13" type="ORF">EVOR1521_LOCUS20831</name>
</gene>
<dbReference type="Gene3D" id="3.40.50.300">
    <property type="entry name" value="P-loop containing nucleotide triphosphate hydrolases"/>
    <property type="match status" value="1"/>
</dbReference>
<evidence type="ECO:0000256" key="3">
    <source>
        <dbReference type="ARBA" id="ARBA00022701"/>
    </source>
</evidence>
<dbReference type="InterPro" id="IPR024317">
    <property type="entry name" value="Dynein_heavy_chain_D4_dom"/>
</dbReference>
<evidence type="ECO:0000256" key="10">
    <source>
        <dbReference type="ARBA" id="ARBA00023212"/>
    </source>
</evidence>
<evidence type="ECO:0000313" key="13">
    <source>
        <dbReference type="EMBL" id="CAJ1396636.1"/>
    </source>
</evidence>
<dbReference type="GO" id="GO:0005524">
    <property type="term" value="F:ATP binding"/>
    <property type="evidence" value="ECO:0007669"/>
    <property type="project" value="UniProtKB-KW"/>
</dbReference>
<dbReference type="AlphaFoldDB" id="A0AA36NAR6"/>
<evidence type="ECO:0000256" key="6">
    <source>
        <dbReference type="ARBA" id="ARBA00023017"/>
    </source>
</evidence>
<comment type="subcellular location">
    <subcellularLocation>
        <location evidence="1">Cytoplasm</location>
        <location evidence="1">Cytoskeleton</location>
        <location evidence="1">Cilium axoneme</location>
    </subcellularLocation>
</comment>
<evidence type="ECO:0000256" key="5">
    <source>
        <dbReference type="ARBA" id="ARBA00022840"/>
    </source>
</evidence>
<dbReference type="GO" id="GO:0030286">
    <property type="term" value="C:dynein complex"/>
    <property type="evidence" value="ECO:0007669"/>
    <property type="project" value="UniProtKB-KW"/>
</dbReference>
<comment type="caution">
    <text evidence="13">The sequence shown here is derived from an EMBL/GenBank/DDBJ whole genome shotgun (WGS) entry which is preliminary data.</text>
</comment>
<dbReference type="PANTHER" id="PTHR46961">
    <property type="entry name" value="DYNEIN HEAVY CHAIN 1, AXONEMAL-LIKE PROTEIN"/>
    <property type="match status" value="1"/>
</dbReference>
<dbReference type="GO" id="GO:0045505">
    <property type="term" value="F:dynein intermediate chain binding"/>
    <property type="evidence" value="ECO:0007669"/>
    <property type="project" value="InterPro"/>
</dbReference>
<evidence type="ECO:0000256" key="2">
    <source>
        <dbReference type="ARBA" id="ARBA00022490"/>
    </source>
</evidence>
<feature type="domain" description="Dynein heavy chain AAA module D4" evidence="12">
    <location>
        <begin position="2"/>
        <end position="236"/>
    </location>
</feature>
<keyword evidence="6" id="KW-0243">Dynein</keyword>
<keyword evidence="5" id="KW-0067">ATP-binding</keyword>
<dbReference type="Proteomes" id="UP001178507">
    <property type="component" value="Unassembled WGS sequence"/>
</dbReference>
<dbReference type="GO" id="GO:0005930">
    <property type="term" value="C:axoneme"/>
    <property type="evidence" value="ECO:0007669"/>
    <property type="project" value="UniProtKB-SubCell"/>
</dbReference>
<dbReference type="GO" id="GO:0051959">
    <property type="term" value="F:dynein light intermediate chain binding"/>
    <property type="evidence" value="ECO:0007669"/>
    <property type="project" value="InterPro"/>
</dbReference>
<dbReference type="GO" id="GO:0007018">
    <property type="term" value="P:microtubule-based movement"/>
    <property type="evidence" value="ECO:0007669"/>
    <property type="project" value="InterPro"/>
</dbReference>
<evidence type="ECO:0000256" key="11">
    <source>
        <dbReference type="ARBA" id="ARBA00023273"/>
    </source>
</evidence>
<dbReference type="GO" id="GO:0005874">
    <property type="term" value="C:microtubule"/>
    <property type="evidence" value="ECO:0007669"/>
    <property type="project" value="UniProtKB-KW"/>
</dbReference>
<keyword evidence="4" id="KW-0547">Nucleotide-binding</keyword>
<evidence type="ECO:0000256" key="9">
    <source>
        <dbReference type="ARBA" id="ARBA00023175"/>
    </source>
</evidence>
<keyword evidence="2" id="KW-0963">Cytoplasm</keyword>
<dbReference type="FunFam" id="3.40.50.300:FF:002141">
    <property type="entry name" value="Dynein heavy chain"/>
    <property type="match status" value="1"/>
</dbReference>
<keyword evidence="9" id="KW-0505">Motor protein</keyword>